<evidence type="ECO:0000313" key="3">
    <source>
        <dbReference type="EMBL" id="GJQ10637.1"/>
    </source>
</evidence>
<keyword evidence="4" id="KW-1185">Reference proteome</keyword>
<dbReference type="InterPro" id="IPR009688">
    <property type="entry name" value="FAM210A/B-like_dom"/>
</dbReference>
<keyword evidence="1" id="KW-0472">Membrane</keyword>
<evidence type="ECO:0000259" key="2">
    <source>
        <dbReference type="Pfam" id="PF06916"/>
    </source>
</evidence>
<keyword evidence="1" id="KW-0812">Transmembrane</keyword>
<sequence>MNFVDHCTFGLNRKSFLSKTHVCVHQKRNLLHRSRQLYLAQLRRDNPEENEAKIKETNKKTQKEMASQLLTVYGPIYLFVSITLSGVSFLSFYVLVRSGVDVTGWFRWVNDRLEDLTLGRFQLIQNVSPDLGTVAIAYICHKALSPIRFPITVAATPFVARWWKNKTGKDFNP</sequence>
<dbReference type="OrthoDB" id="426386at2759"/>
<proteinExistence type="predicted"/>
<dbReference type="GO" id="GO:0005739">
    <property type="term" value="C:mitochondrion"/>
    <property type="evidence" value="ECO:0007669"/>
    <property type="project" value="TreeGrafter"/>
</dbReference>
<organism evidence="3 4">
    <name type="scientific">Galdieria partita</name>
    <dbReference type="NCBI Taxonomy" id="83374"/>
    <lineage>
        <taxon>Eukaryota</taxon>
        <taxon>Rhodophyta</taxon>
        <taxon>Bangiophyceae</taxon>
        <taxon>Galdieriales</taxon>
        <taxon>Galdieriaceae</taxon>
        <taxon>Galdieria</taxon>
    </lineage>
</organism>
<dbReference type="PANTHER" id="PTHR21377:SF0">
    <property type="entry name" value="PROTEIN FAM210B, MITOCHONDRIAL"/>
    <property type="match status" value="1"/>
</dbReference>
<reference evidence="3" key="1">
    <citation type="journal article" date="2022" name="Proc. Natl. Acad. Sci. U.S.A.">
        <title>Life cycle and functional genomics of the unicellular red alga Galdieria for elucidating algal and plant evolution and industrial use.</title>
        <authorList>
            <person name="Hirooka S."/>
            <person name="Itabashi T."/>
            <person name="Ichinose T.M."/>
            <person name="Onuma R."/>
            <person name="Fujiwara T."/>
            <person name="Yamashita S."/>
            <person name="Jong L.W."/>
            <person name="Tomita R."/>
            <person name="Iwane A.H."/>
            <person name="Miyagishima S.Y."/>
        </authorList>
    </citation>
    <scope>NUCLEOTIDE SEQUENCE</scope>
    <source>
        <strain evidence="3">NBRC 102759</strain>
    </source>
</reference>
<accession>A0A9C7PVE0</accession>
<dbReference type="AlphaFoldDB" id="A0A9C7PVE0"/>
<dbReference type="Proteomes" id="UP001061958">
    <property type="component" value="Unassembled WGS sequence"/>
</dbReference>
<dbReference type="InterPro" id="IPR045866">
    <property type="entry name" value="FAM210A/B-like"/>
</dbReference>
<keyword evidence="1" id="KW-1133">Transmembrane helix</keyword>
<name>A0A9C7PVE0_9RHOD</name>
<reference evidence="3" key="2">
    <citation type="submission" date="2022-01" db="EMBL/GenBank/DDBJ databases">
        <authorList>
            <person name="Hirooka S."/>
            <person name="Miyagishima S.Y."/>
        </authorList>
    </citation>
    <scope>NUCLEOTIDE SEQUENCE</scope>
    <source>
        <strain evidence="3">NBRC 102759</strain>
    </source>
</reference>
<dbReference type="EMBL" id="BQMJ01000017">
    <property type="protein sequence ID" value="GJQ10637.1"/>
    <property type="molecule type" value="Genomic_DNA"/>
</dbReference>
<dbReference type="PANTHER" id="PTHR21377">
    <property type="entry name" value="PROTEIN FAM210B, MITOCHONDRIAL"/>
    <property type="match status" value="1"/>
</dbReference>
<evidence type="ECO:0000256" key="1">
    <source>
        <dbReference type="SAM" id="Phobius"/>
    </source>
</evidence>
<evidence type="ECO:0000313" key="4">
    <source>
        <dbReference type="Proteomes" id="UP001061958"/>
    </source>
</evidence>
<feature type="domain" description="DUF1279" evidence="2">
    <location>
        <begin position="68"/>
        <end position="158"/>
    </location>
</feature>
<protein>
    <recommendedName>
        <fullName evidence="2">DUF1279 domain-containing protein</fullName>
    </recommendedName>
</protein>
<feature type="transmembrane region" description="Helical" evidence="1">
    <location>
        <begin position="76"/>
        <end position="96"/>
    </location>
</feature>
<gene>
    <name evidence="3" type="ORF">GpartN1_g2428.t1</name>
</gene>
<comment type="caution">
    <text evidence="3">The sequence shown here is derived from an EMBL/GenBank/DDBJ whole genome shotgun (WGS) entry which is preliminary data.</text>
</comment>
<dbReference type="Pfam" id="PF06916">
    <property type="entry name" value="FAM210A-B_dom"/>
    <property type="match status" value="1"/>
</dbReference>